<dbReference type="PROSITE" id="PS51792">
    <property type="entry name" value="YIPPEE"/>
    <property type="match status" value="1"/>
</dbReference>
<evidence type="ECO:0000256" key="2">
    <source>
        <dbReference type="ARBA" id="ARBA00022723"/>
    </source>
</evidence>
<gene>
    <name evidence="6" type="ORF">DASC09_057650</name>
</gene>
<keyword evidence="3" id="KW-0862">Zinc</keyword>
<dbReference type="PANTHER" id="PTHR13848">
    <property type="entry name" value="PROTEIN YIPPEE-LIKE CG15309-RELATED"/>
    <property type="match status" value="1"/>
</dbReference>
<keyword evidence="2" id="KW-0479">Metal-binding</keyword>
<dbReference type="Pfam" id="PF03226">
    <property type="entry name" value="Yippee-Mis18"/>
    <property type="match status" value="1"/>
</dbReference>
<dbReference type="InterPro" id="IPR004910">
    <property type="entry name" value="Yippee/Mis18/Cereblon"/>
</dbReference>
<dbReference type="AlphaFoldDB" id="A0AAV5QUP8"/>
<keyword evidence="7" id="KW-1185">Reference proteome</keyword>
<evidence type="ECO:0000259" key="5">
    <source>
        <dbReference type="PROSITE" id="PS51792"/>
    </source>
</evidence>
<evidence type="ECO:0000313" key="6">
    <source>
        <dbReference type="EMBL" id="GMM38426.1"/>
    </source>
</evidence>
<dbReference type="GeneID" id="90076414"/>
<comment type="caution">
    <text evidence="6">The sequence shown here is derived from an EMBL/GenBank/DDBJ whole genome shotgun (WGS) entry which is preliminary data.</text>
</comment>
<dbReference type="InterPro" id="IPR039058">
    <property type="entry name" value="Yippee_fam"/>
</dbReference>
<reference evidence="6 7" key="1">
    <citation type="journal article" date="2023" name="Elife">
        <title>Identification of key yeast species and microbe-microbe interactions impacting larval growth of Drosophila in the wild.</title>
        <authorList>
            <person name="Mure A."/>
            <person name="Sugiura Y."/>
            <person name="Maeda R."/>
            <person name="Honda K."/>
            <person name="Sakurai N."/>
            <person name="Takahashi Y."/>
            <person name="Watada M."/>
            <person name="Katoh T."/>
            <person name="Gotoh A."/>
            <person name="Gotoh Y."/>
            <person name="Taniguchi I."/>
            <person name="Nakamura K."/>
            <person name="Hayashi T."/>
            <person name="Katayama T."/>
            <person name="Uemura T."/>
            <person name="Hattori Y."/>
        </authorList>
    </citation>
    <scope>NUCLEOTIDE SEQUENCE [LARGE SCALE GENOMIC DNA]</scope>
    <source>
        <strain evidence="6 7">SC-9</strain>
    </source>
</reference>
<name>A0AAV5QUP8_9ASCO</name>
<protein>
    <recommendedName>
        <fullName evidence="4">Protein yippee-like</fullName>
    </recommendedName>
</protein>
<feature type="domain" description="Yippee" evidence="5">
    <location>
        <begin position="17"/>
        <end position="115"/>
    </location>
</feature>
<dbReference type="InterPro" id="IPR034751">
    <property type="entry name" value="Yippee"/>
</dbReference>
<dbReference type="GO" id="GO:0046872">
    <property type="term" value="F:metal ion binding"/>
    <property type="evidence" value="ECO:0007669"/>
    <property type="project" value="UniProtKB-KW"/>
</dbReference>
<organism evidence="6 7">
    <name type="scientific">Saccharomycopsis crataegensis</name>
    <dbReference type="NCBI Taxonomy" id="43959"/>
    <lineage>
        <taxon>Eukaryota</taxon>
        <taxon>Fungi</taxon>
        <taxon>Dikarya</taxon>
        <taxon>Ascomycota</taxon>
        <taxon>Saccharomycotina</taxon>
        <taxon>Saccharomycetes</taxon>
        <taxon>Saccharomycopsidaceae</taxon>
        <taxon>Saccharomycopsis</taxon>
    </lineage>
</organism>
<evidence type="ECO:0000256" key="3">
    <source>
        <dbReference type="ARBA" id="ARBA00022833"/>
    </source>
</evidence>
<evidence type="ECO:0000256" key="4">
    <source>
        <dbReference type="RuleBase" id="RU110713"/>
    </source>
</evidence>
<dbReference type="RefSeq" id="XP_064855421.1">
    <property type="nucleotide sequence ID" value="XM_064999349.1"/>
</dbReference>
<comment type="similarity">
    <text evidence="1 4">Belongs to the yippee family.</text>
</comment>
<dbReference type="Proteomes" id="UP001360560">
    <property type="component" value="Unassembled WGS sequence"/>
</dbReference>
<dbReference type="Gene3D" id="2.170.150.20">
    <property type="entry name" value="Peptide methionine sulfoxide reductase"/>
    <property type="match status" value="1"/>
</dbReference>
<evidence type="ECO:0000313" key="7">
    <source>
        <dbReference type="Proteomes" id="UP001360560"/>
    </source>
</evidence>
<sequence length="115" mass="13529">MGIRHSDHWEPESPSVKIYACQNCKTHLATSKMIISRDYRGRTGKAYLLKNVINIKTSKKITKEEMTTGKYLIRYIYCHQCGSNIGWKYIKADERDQLYKQGRYIMEIKRVCCTV</sequence>
<dbReference type="EMBL" id="BTFZ01000020">
    <property type="protein sequence ID" value="GMM38426.1"/>
    <property type="molecule type" value="Genomic_DNA"/>
</dbReference>
<evidence type="ECO:0000256" key="1">
    <source>
        <dbReference type="ARBA" id="ARBA00005613"/>
    </source>
</evidence>
<accession>A0AAV5QUP8</accession>
<proteinExistence type="inferred from homology"/>